<dbReference type="OrthoDB" id="1738459at2759"/>
<reference evidence="2 3" key="1">
    <citation type="journal article" date="2015" name="Proc. Natl. Acad. Sci. U.S.A.">
        <title>The resurrection genome of Boea hygrometrica: A blueprint for survival of dehydration.</title>
        <authorList>
            <person name="Xiao L."/>
            <person name="Yang G."/>
            <person name="Zhang L."/>
            <person name="Yang X."/>
            <person name="Zhao S."/>
            <person name="Ji Z."/>
            <person name="Zhou Q."/>
            <person name="Hu M."/>
            <person name="Wang Y."/>
            <person name="Chen M."/>
            <person name="Xu Y."/>
            <person name="Jin H."/>
            <person name="Xiao X."/>
            <person name="Hu G."/>
            <person name="Bao F."/>
            <person name="Hu Y."/>
            <person name="Wan P."/>
            <person name="Li L."/>
            <person name="Deng X."/>
            <person name="Kuang T."/>
            <person name="Xiang C."/>
            <person name="Zhu J.K."/>
            <person name="Oliver M.J."/>
            <person name="He Y."/>
        </authorList>
    </citation>
    <scope>NUCLEOTIDE SEQUENCE [LARGE SCALE GENOMIC DNA]</scope>
    <source>
        <strain evidence="3">cv. XS01</strain>
    </source>
</reference>
<evidence type="ECO:0000313" key="3">
    <source>
        <dbReference type="Proteomes" id="UP000250235"/>
    </source>
</evidence>
<name>A0A2Z7AG89_9LAMI</name>
<dbReference type="EMBL" id="KV017520">
    <property type="protein sequence ID" value="KZV18099.1"/>
    <property type="molecule type" value="Genomic_DNA"/>
</dbReference>
<dbReference type="AlphaFoldDB" id="A0A2Z7AG89"/>
<sequence>MPPKRREQTDKNKEVDSMPVLEELPTDEQHREMSVQNMVDRIEGHSHGHAITKQPAESHEEIPEKNTVEMEEASKMMVEGILAYVKAVVSHITQSITQGSFQHKGVKQGAWSSRAGETRRSIPTPPSLDERTQKRRMFRERAAPKREITWAVVSKSKFCKKATENKNSDDSDDSSSEDDTQGSRTIDFHVGKFHISVDCNTGVVILPEKFRMWDDEKEQTVNLDSEKMDKKEAENLEGNSSVTIKEEHQSKPKVLLANETVGSLPSLYVLLVVNSSANFQALLGMDWILANQCIPSLMHQMLLFWKRDEVEIVKAETQPFQANTSTVEARYYNGDFGPVKIRSSNTDDLKAVYMESSTPSPILEKILKPTVIVPYRPVIQPMVEEIDD</sequence>
<feature type="region of interest" description="Disordered" evidence="1">
    <location>
        <begin position="102"/>
        <end position="141"/>
    </location>
</feature>
<keyword evidence="3" id="KW-1185">Reference proteome</keyword>
<gene>
    <name evidence="2" type="ORF">F511_35965</name>
</gene>
<accession>A0A2Z7AG89</accession>
<proteinExistence type="predicted"/>
<feature type="compositionally biased region" description="Acidic residues" evidence="1">
    <location>
        <begin position="170"/>
        <end position="180"/>
    </location>
</feature>
<organism evidence="2 3">
    <name type="scientific">Dorcoceras hygrometricum</name>
    <dbReference type="NCBI Taxonomy" id="472368"/>
    <lineage>
        <taxon>Eukaryota</taxon>
        <taxon>Viridiplantae</taxon>
        <taxon>Streptophyta</taxon>
        <taxon>Embryophyta</taxon>
        <taxon>Tracheophyta</taxon>
        <taxon>Spermatophyta</taxon>
        <taxon>Magnoliopsida</taxon>
        <taxon>eudicotyledons</taxon>
        <taxon>Gunneridae</taxon>
        <taxon>Pentapetalae</taxon>
        <taxon>asterids</taxon>
        <taxon>lamiids</taxon>
        <taxon>Lamiales</taxon>
        <taxon>Gesneriaceae</taxon>
        <taxon>Didymocarpoideae</taxon>
        <taxon>Trichosporeae</taxon>
        <taxon>Loxocarpinae</taxon>
        <taxon>Dorcoceras</taxon>
    </lineage>
</organism>
<feature type="compositionally biased region" description="Basic and acidic residues" evidence="1">
    <location>
        <begin position="1"/>
        <end position="16"/>
    </location>
</feature>
<protein>
    <submittedName>
        <fullName evidence="2">Uncharacterized protein</fullName>
    </submittedName>
</protein>
<evidence type="ECO:0000313" key="2">
    <source>
        <dbReference type="EMBL" id="KZV18099.1"/>
    </source>
</evidence>
<dbReference type="Proteomes" id="UP000250235">
    <property type="component" value="Unassembled WGS sequence"/>
</dbReference>
<feature type="region of interest" description="Disordered" evidence="1">
    <location>
        <begin position="161"/>
        <end position="182"/>
    </location>
</feature>
<evidence type="ECO:0000256" key="1">
    <source>
        <dbReference type="SAM" id="MobiDB-lite"/>
    </source>
</evidence>
<feature type="region of interest" description="Disordered" evidence="1">
    <location>
        <begin position="1"/>
        <end position="20"/>
    </location>
</feature>